<evidence type="ECO:0000259" key="1">
    <source>
        <dbReference type="Pfam" id="PF18701"/>
    </source>
</evidence>
<dbReference type="InterPro" id="IPR040676">
    <property type="entry name" value="DUF5641"/>
</dbReference>
<dbReference type="PANTHER" id="PTHR47331:SF1">
    <property type="entry name" value="GAG-LIKE PROTEIN"/>
    <property type="match status" value="1"/>
</dbReference>
<gene>
    <name evidence="2" type="ORF">M513_11999</name>
</gene>
<feature type="domain" description="DUF5641" evidence="1">
    <location>
        <begin position="247"/>
        <end position="340"/>
    </location>
</feature>
<keyword evidence="3" id="KW-1185">Reference proteome</keyword>
<proteinExistence type="predicted"/>
<accession>A0A085LQ43</accession>
<name>A0A085LQ43_9BILA</name>
<dbReference type="PANTHER" id="PTHR47331">
    <property type="entry name" value="PHD-TYPE DOMAIN-CONTAINING PROTEIN"/>
    <property type="match status" value="1"/>
</dbReference>
<evidence type="ECO:0000313" key="2">
    <source>
        <dbReference type="EMBL" id="KFD47089.1"/>
    </source>
</evidence>
<dbReference type="Gene3D" id="3.30.420.10">
    <property type="entry name" value="Ribonuclease H-like superfamily/Ribonuclease H"/>
    <property type="match status" value="1"/>
</dbReference>
<dbReference type="GO" id="GO:0003676">
    <property type="term" value="F:nucleic acid binding"/>
    <property type="evidence" value="ECO:0007669"/>
    <property type="project" value="InterPro"/>
</dbReference>
<dbReference type="SUPFAM" id="SSF53098">
    <property type="entry name" value="Ribonuclease H-like"/>
    <property type="match status" value="1"/>
</dbReference>
<organism evidence="2 3">
    <name type="scientific">Trichuris suis</name>
    <name type="common">pig whipworm</name>
    <dbReference type="NCBI Taxonomy" id="68888"/>
    <lineage>
        <taxon>Eukaryota</taxon>
        <taxon>Metazoa</taxon>
        <taxon>Ecdysozoa</taxon>
        <taxon>Nematoda</taxon>
        <taxon>Enoplea</taxon>
        <taxon>Dorylaimia</taxon>
        <taxon>Trichinellida</taxon>
        <taxon>Trichuridae</taxon>
        <taxon>Trichuris</taxon>
    </lineage>
</organism>
<dbReference type="Pfam" id="PF18701">
    <property type="entry name" value="DUF5641"/>
    <property type="match status" value="1"/>
</dbReference>
<dbReference type="EMBL" id="KL363340">
    <property type="protein sequence ID" value="KFD47089.1"/>
    <property type="molecule type" value="Genomic_DNA"/>
</dbReference>
<evidence type="ECO:0000313" key="3">
    <source>
        <dbReference type="Proteomes" id="UP000030764"/>
    </source>
</evidence>
<feature type="non-terminal residue" evidence="2">
    <location>
        <position position="1"/>
    </location>
</feature>
<dbReference type="Proteomes" id="UP000030764">
    <property type="component" value="Unassembled WGS sequence"/>
</dbReference>
<protein>
    <recommendedName>
        <fullName evidence="1">DUF5641 domain-containing protein</fullName>
    </recommendedName>
</protein>
<sequence>LYWIPKGRTTVRRILNRCLKCKRLYAFPKTPKMAALPKFRLTPGLPAFTHCGVDYFAPFEVNIFRRMVKRWACLFICLTTRAVHLEVAYALDTDSFLSVLFRFEQRRGTPAAYWSGNGTNIVGAKREIQECIQRLDHAKIAETLSIRRVSWHLNPPAAPHMGGAWEALLRFAKRALTAIFYKRTLTDEILLTALCYVENLLNGRPLAYAPSETREMQVLTPHHLLTGRSQPNFPPDLFTDSDFTFRKRWRYAQALATHLWRRWMKEYVPSLIGCGKSTKNERNMSVGDIVVLVDPNSPRGSWPLGRITTIYYGKDGVVRSADVALALTTTRRSVNKLLLLQEAD</sequence>
<dbReference type="InterPro" id="IPR012337">
    <property type="entry name" value="RNaseH-like_sf"/>
</dbReference>
<dbReference type="AlphaFoldDB" id="A0A085LQ43"/>
<reference evidence="2 3" key="1">
    <citation type="journal article" date="2014" name="Nat. Genet.">
        <title>Genome and transcriptome of the porcine whipworm Trichuris suis.</title>
        <authorList>
            <person name="Jex A.R."/>
            <person name="Nejsum P."/>
            <person name="Schwarz E.M."/>
            <person name="Hu L."/>
            <person name="Young N.D."/>
            <person name="Hall R.S."/>
            <person name="Korhonen P.K."/>
            <person name="Liao S."/>
            <person name="Thamsborg S."/>
            <person name="Xia J."/>
            <person name="Xu P."/>
            <person name="Wang S."/>
            <person name="Scheerlinck J.P."/>
            <person name="Hofmann A."/>
            <person name="Sternberg P.W."/>
            <person name="Wang J."/>
            <person name="Gasser R.B."/>
        </authorList>
    </citation>
    <scope>NUCLEOTIDE SEQUENCE [LARGE SCALE GENOMIC DNA]</scope>
    <source>
        <strain evidence="2">DCEP-RM93M</strain>
    </source>
</reference>
<dbReference type="InterPro" id="IPR036397">
    <property type="entry name" value="RNaseH_sf"/>
</dbReference>